<reference evidence="2 3" key="1">
    <citation type="journal article" date="2013" name="Fungal Biol.">
        <title>Analysis of microsatellite markers in the genome of the plant pathogen Ceratocystis fimbriata.</title>
        <authorList>
            <person name="Simpson M.C."/>
            <person name="Wilken P.M."/>
            <person name="Coetzee M.P."/>
            <person name="Wingfield M.J."/>
            <person name="Wingfield B.D."/>
        </authorList>
    </citation>
    <scope>NUCLEOTIDE SEQUENCE [LARGE SCALE GENOMIC DNA]</scope>
    <source>
        <strain evidence="2 3">CBS 114723</strain>
    </source>
</reference>
<keyword evidence="3" id="KW-1185">Reference proteome</keyword>
<proteinExistence type="predicted"/>
<accession>A0A2C5WEF2</accession>
<comment type="caution">
    <text evidence="2">The sequence shown here is derived from an EMBL/GenBank/DDBJ whole genome shotgun (WGS) entry which is preliminary data.</text>
</comment>
<protein>
    <submittedName>
        <fullName evidence="2">Uncharacterized protein</fullName>
    </submittedName>
</protein>
<dbReference type="Proteomes" id="UP000222788">
    <property type="component" value="Unassembled WGS sequence"/>
</dbReference>
<dbReference type="EMBL" id="APWK03000229">
    <property type="protein sequence ID" value="PHH49268.1"/>
    <property type="molecule type" value="Genomic_DNA"/>
</dbReference>
<evidence type="ECO:0000256" key="1">
    <source>
        <dbReference type="SAM" id="MobiDB-lite"/>
    </source>
</evidence>
<evidence type="ECO:0000313" key="2">
    <source>
        <dbReference type="EMBL" id="PHH49268.1"/>
    </source>
</evidence>
<dbReference type="AlphaFoldDB" id="A0A2C5WEF2"/>
<organism evidence="2 3">
    <name type="scientific">Ceratocystis fimbriata CBS 114723</name>
    <dbReference type="NCBI Taxonomy" id="1035309"/>
    <lineage>
        <taxon>Eukaryota</taxon>
        <taxon>Fungi</taxon>
        <taxon>Dikarya</taxon>
        <taxon>Ascomycota</taxon>
        <taxon>Pezizomycotina</taxon>
        <taxon>Sordariomycetes</taxon>
        <taxon>Hypocreomycetidae</taxon>
        <taxon>Microascales</taxon>
        <taxon>Ceratocystidaceae</taxon>
        <taxon>Ceratocystis</taxon>
    </lineage>
</organism>
<feature type="region of interest" description="Disordered" evidence="1">
    <location>
        <begin position="1"/>
        <end position="62"/>
    </location>
</feature>
<sequence>MGLNDKDVLVDPTGTNDAELAAEGDPNAAWEVANKGEAELEESASGKYPNPTLSSKSIQESA</sequence>
<evidence type="ECO:0000313" key="3">
    <source>
        <dbReference type="Proteomes" id="UP000222788"/>
    </source>
</evidence>
<name>A0A2C5WEF2_9PEZI</name>
<feature type="compositionally biased region" description="Polar residues" evidence="1">
    <location>
        <begin position="51"/>
        <end position="62"/>
    </location>
</feature>
<reference evidence="2 3" key="2">
    <citation type="journal article" date="2013" name="IMA Fungus">
        <title>IMA Genome-F 1: Ceratocystis fimbriata: Draft nuclear genome sequence for the plant pathogen, Ceratocystis fimbriata.</title>
        <authorList>
            <person name="Wilken P.M."/>
            <person name="Steenkamp E.T."/>
            <person name="Wingfield M.J."/>
            <person name="de Beer Z.W."/>
            <person name="Wingfield B.D."/>
        </authorList>
    </citation>
    <scope>NUCLEOTIDE SEQUENCE [LARGE SCALE GENOMIC DNA]</scope>
    <source>
        <strain evidence="2 3">CBS 114723</strain>
    </source>
</reference>
<gene>
    <name evidence="2" type="ORF">CFIMG_006235RA</name>
</gene>